<dbReference type="SUPFAM" id="SSF47954">
    <property type="entry name" value="Cyclin-like"/>
    <property type="match status" value="2"/>
</dbReference>
<feature type="domain" description="Cyclin-like" evidence="6">
    <location>
        <begin position="233"/>
        <end position="317"/>
    </location>
</feature>
<dbReference type="PIRSF" id="PIRSF001771">
    <property type="entry name" value="Cyclin_A_B_D_E"/>
    <property type="match status" value="1"/>
</dbReference>
<dbReference type="InterPro" id="IPR013763">
    <property type="entry name" value="Cyclin-like_dom"/>
</dbReference>
<evidence type="ECO:0000256" key="5">
    <source>
        <dbReference type="SAM" id="MobiDB-lite"/>
    </source>
</evidence>
<comment type="caution">
    <text evidence="7">The sequence shown here is derived from an EMBL/GenBank/DDBJ whole genome shotgun (WGS) entry which is preliminary data.</text>
</comment>
<accession>A0AA38ITN4</accession>
<evidence type="ECO:0000256" key="2">
    <source>
        <dbReference type="ARBA" id="ARBA00023127"/>
    </source>
</evidence>
<name>A0AA38ITN4_9CUCU</name>
<dbReference type="SMART" id="SM00385">
    <property type="entry name" value="CYCLIN"/>
    <property type="match status" value="2"/>
</dbReference>
<dbReference type="GO" id="GO:0016538">
    <property type="term" value="F:cyclin-dependent protein serine/threonine kinase regulator activity"/>
    <property type="evidence" value="ECO:0007669"/>
    <property type="project" value="InterPro"/>
</dbReference>
<dbReference type="FunFam" id="1.10.472.10:FF:000010">
    <property type="entry name" value="G1/S-specific cyclin Cln1"/>
    <property type="match status" value="1"/>
</dbReference>
<evidence type="ECO:0000313" key="8">
    <source>
        <dbReference type="Proteomes" id="UP001168821"/>
    </source>
</evidence>
<feature type="domain" description="Cyclin-like" evidence="6">
    <location>
        <begin position="330"/>
        <end position="421"/>
    </location>
</feature>
<dbReference type="EMBL" id="JALNTZ010000002">
    <property type="protein sequence ID" value="KAJ3661218.1"/>
    <property type="molecule type" value="Genomic_DNA"/>
</dbReference>
<keyword evidence="8" id="KW-1185">Reference proteome</keyword>
<dbReference type="Pfam" id="PF02984">
    <property type="entry name" value="Cyclin_C"/>
    <property type="match status" value="1"/>
</dbReference>
<evidence type="ECO:0000256" key="3">
    <source>
        <dbReference type="ARBA" id="ARBA00023306"/>
    </source>
</evidence>
<proteinExistence type="inferred from homology"/>
<dbReference type="GO" id="GO:0051301">
    <property type="term" value="P:cell division"/>
    <property type="evidence" value="ECO:0007669"/>
    <property type="project" value="UniProtKB-KW"/>
</dbReference>
<dbReference type="InterPro" id="IPR004367">
    <property type="entry name" value="Cyclin_C-dom"/>
</dbReference>
<dbReference type="InterPro" id="IPR046965">
    <property type="entry name" value="Cyclin_A/B-like"/>
</dbReference>
<keyword evidence="1" id="KW-0132">Cell division</keyword>
<comment type="similarity">
    <text evidence="4">Belongs to the cyclin family.</text>
</comment>
<keyword evidence="3" id="KW-0131">Cell cycle</keyword>
<evidence type="ECO:0000256" key="1">
    <source>
        <dbReference type="ARBA" id="ARBA00022618"/>
    </source>
</evidence>
<dbReference type="AlphaFoldDB" id="A0AA38ITN4"/>
<organism evidence="7 8">
    <name type="scientific">Zophobas morio</name>
    <dbReference type="NCBI Taxonomy" id="2755281"/>
    <lineage>
        <taxon>Eukaryota</taxon>
        <taxon>Metazoa</taxon>
        <taxon>Ecdysozoa</taxon>
        <taxon>Arthropoda</taxon>
        <taxon>Hexapoda</taxon>
        <taxon>Insecta</taxon>
        <taxon>Pterygota</taxon>
        <taxon>Neoptera</taxon>
        <taxon>Endopterygota</taxon>
        <taxon>Coleoptera</taxon>
        <taxon>Polyphaga</taxon>
        <taxon>Cucujiformia</taxon>
        <taxon>Tenebrionidae</taxon>
        <taxon>Zophobas</taxon>
    </lineage>
</organism>
<dbReference type="GO" id="GO:0044772">
    <property type="term" value="P:mitotic cell cycle phase transition"/>
    <property type="evidence" value="ECO:0007669"/>
    <property type="project" value="InterPro"/>
</dbReference>
<dbReference type="Gene3D" id="1.10.472.10">
    <property type="entry name" value="Cyclin-like"/>
    <property type="match status" value="2"/>
</dbReference>
<keyword evidence="2 4" id="KW-0195">Cyclin</keyword>
<dbReference type="InterPro" id="IPR039361">
    <property type="entry name" value="Cyclin"/>
</dbReference>
<protein>
    <recommendedName>
        <fullName evidence="6">Cyclin-like domain-containing protein</fullName>
    </recommendedName>
</protein>
<dbReference type="PANTHER" id="PTHR10177">
    <property type="entry name" value="CYCLINS"/>
    <property type="match status" value="1"/>
</dbReference>
<dbReference type="GO" id="GO:0051726">
    <property type="term" value="P:regulation of cell cycle"/>
    <property type="evidence" value="ECO:0007669"/>
    <property type="project" value="UniProtKB-ARBA"/>
</dbReference>
<dbReference type="Proteomes" id="UP001168821">
    <property type="component" value="Unassembled WGS sequence"/>
</dbReference>
<gene>
    <name evidence="7" type="ORF">Zmor_005626</name>
</gene>
<feature type="region of interest" description="Disordered" evidence="5">
    <location>
        <begin position="1"/>
        <end position="36"/>
    </location>
</feature>
<dbReference type="InterPro" id="IPR006671">
    <property type="entry name" value="Cyclin_N"/>
</dbReference>
<dbReference type="InterPro" id="IPR036915">
    <property type="entry name" value="Cyclin-like_sf"/>
</dbReference>
<evidence type="ECO:0000313" key="7">
    <source>
        <dbReference type="EMBL" id="KAJ3661218.1"/>
    </source>
</evidence>
<dbReference type="Pfam" id="PF00134">
    <property type="entry name" value="Cyclin_N"/>
    <property type="match status" value="1"/>
</dbReference>
<evidence type="ECO:0000259" key="6">
    <source>
        <dbReference type="SMART" id="SM00385"/>
    </source>
</evidence>
<reference evidence="7" key="1">
    <citation type="journal article" date="2023" name="G3 (Bethesda)">
        <title>Whole genome assemblies of Zophobas morio and Tenebrio molitor.</title>
        <authorList>
            <person name="Kaur S."/>
            <person name="Stinson S.A."/>
            <person name="diCenzo G.C."/>
        </authorList>
    </citation>
    <scope>NUCLEOTIDE SEQUENCE</scope>
    <source>
        <strain evidence="7">QUZm001</strain>
    </source>
</reference>
<evidence type="ECO:0000256" key="4">
    <source>
        <dbReference type="RuleBase" id="RU000383"/>
    </source>
</evidence>
<sequence length="448" mass="52640">MDKQNFKPFPSRSENGVFKKVPEKYGASSTGPRIPLRDLRDNILQPSNPSDNTKFRKYSSNVLSVKKCEVKTVRSKSSSAVETKMKYYLKSQKITERQHDNEIVSNDDEVFVEGEEHYINYLSERKDVKHFSTKPQSKVETEIAQPLPVVRITCAIGENTHVKKPPRKVTLVRKLSNRRKGCTEEDLYKDCLYDADYFEENYRYMLEREKCFVFRKDLLNKVSDFNYRMIVVNWLIYVQQVLRLTQATFFIGIRMFDYMLLSTKIPSNMYTLMGVTCLWIANKNFDVPFIKIPKLFSLCNGKYSRQQFLSTEEQVLKTLKFNINCGEPTSFLFYYLHREKLENNPKVRYSAMFLLEVFTLLLDFSSLRPSMLACVSLYLVLIKYEVENSSFLNYVDDQLIPRDIFLRKANHLENYVKKLLACKTVTEEVVTKYSTEEKCFVAKNFVSE</sequence>